<dbReference type="Proteomes" id="UP000006428">
    <property type="component" value="Unassembled WGS sequence"/>
</dbReference>
<reference evidence="1 2" key="1">
    <citation type="journal article" date="2012" name="Front. Microbiol.">
        <title>Draft Genome Sequence of the Virulent Strain 01-B526 of the Fish Pathogen Aeromonas salmonicida.</title>
        <authorList>
            <person name="Charette S.J."/>
            <person name="Brochu F."/>
            <person name="Boyle B."/>
            <person name="Filion G."/>
            <person name="Tanaka K.H."/>
            <person name="Derome N."/>
        </authorList>
    </citation>
    <scope>NUCLEOTIDE SEQUENCE [LARGE SCALE GENOMIC DNA]</scope>
    <source>
        <strain evidence="1 2">01-B526</strain>
    </source>
</reference>
<evidence type="ECO:0000313" key="2">
    <source>
        <dbReference type="Proteomes" id="UP000006428"/>
    </source>
</evidence>
<dbReference type="EMBL" id="AGVO01000003">
    <property type="protein sequence ID" value="EHI54139.1"/>
    <property type="molecule type" value="Genomic_DNA"/>
</dbReference>
<keyword evidence="2" id="KW-1185">Reference proteome</keyword>
<comment type="caution">
    <text evidence="1">The sequence shown here is derived from an EMBL/GenBank/DDBJ whole genome shotgun (WGS) entry which is preliminary data.</text>
</comment>
<evidence type="ECO:0000313" key="1">
    <source>
        <dbReference type="EMBL" id="EHI54139.1"/>
    </source>
</evidence>
<sequence length="42" mass="4742">MGQDPAMLTMNIEWRQTGSHQDGIRISPLLLTGRQHSSDHLI</sequence>
<accession>A0ABN0E4R0</accession>
<gene>
    <name evidence="1" type="ORF">IYQ_01877</name>
</gene>
<name>A0ABN0E4R0_AERSS</name>
<organism evidence="1 2">
    <name type="scientific">Aeromonas salmonicida subsp. salmonicida 01-B526</name>
    <dbReference type="NCBI Taxonomy" id="1076135"/>
    <lineage>
        <taxon>Bacteria</taxon>
        <taxon>Pseudomonadati</taxon>
        <taxon>Pseudomonadota</taxon>
        <taxon>Gammaproteobacteria</taxon>
        <taxon>Aeromonadales</taxon>
        <taxon>Aeromonadaceae</taxon>
        <taxon>Aeromonas</taxon>
    </lineage>
</organism>
<protein>
    <submittedName>
        <fullName evidence="1">Uncharacterized protein</fullName>
    </submittedName>
</protein>
<proteinExistence type="predicted"/>